<organism evidence="2">
    <name type="scientific">Marivirga arenosa</name>
    <dbReference type="NCBI Taxonomy" id="3059076"/>
    <lineage>
        <taxon>Bacteria</taxon>
        <taxon>Pseudomonadati</taxon>
        <taxon>Bacteroidota</taxon>
        <taxon>Cytophagia</taxon>
        <taxon>Cytophagales</taxon>
        <taxon>Marivirgaceae</taxon>
        <taxon>Marivirga</taxon>
    </lineage>
</organism>
<name>A0AA49GCY2_9BACT</name>
<evidence type="ECO:0000256" key="1">
    <source>
        <dbReference type="SAM" id="SignalP"/>
    </source>
</evidence>
<sequence>MSAKLIIILTLFFTSFESLGQEVQVNCIIQVNKELVEGQLADIKIWFSDNMEKKYQVGYVPGELSIPKEAYQRLIDQKDTIQAVLNFDYYNYDKKNQRDIVNWSIKLTGILFKQPYLILDIYDFRVRKYRKMYSFHTDQNFIYEWNFPNSGMLISK</sequence>
<proteinExistence type="predicted"/>
<dbReference type="KEGG" id="marp:QYS47_13615"/>
<dbReference type="EMBL" id="CP129968">
    <property type="protein sequence ID" value="WKK82941.2"/>
    <property type="molecule type" value="Genomic_DNA"/>
</dbReference>
<gene>
    <name evidence="2" type="ORF">QYS47_13615</name>
</gene>
<evidence type="ECO:0000313" key="2">
    <source>
        <dbReference type="EMBL" id="WKK82941.2"/>
    </source>
</evidence>
<keyword evidence="1" id="KW-0732">Signal</keyword>
<reference evidence="2" key="1">
    <citation type="submission" date="2023-08" db="EMBL/GenBank/DDBJ databases">
        <title>Comparative genomics and taxonomic characterization of three novel marine species of genus Marivirga.</title>
        <authorList>
            <person name="Muhammad N."/>
            <person name="Kim S.-G."/>
        </authorList>
    </citation>
    <scope>NUCLEOTIDE SEQUENCE</scope>
    <source>
        <strain evidence="2">BKB1-2</strain>
    </source>
</reference>
<dbReference type="Proteomes" id="UP001232019">
    <property type="component" value="Chromosome"/>
</dbReference>
<dbReference type="AlphaFoldDB" id="A0AA49GCY2"/>
<feature type="chain" id="PRO_5041354474" evidence="1">
    <location>
        <begin position="21"/>
        <end position="156"/>
    </location>
</feature>
<dbReference type="RefSeq" id="WP_322347411.1">
    <property type="nucleotide sequence ID" value="NZ_CP129968.2"/>
</dbReference>
<protein>
    <submittedName>
        <fullName evidence="2">Uncharacterized protein</fullName>
    </submittedName>
</protein>
<feature type="signal peptide" evidence="1">
    <location>
        <begin position="1"/>
        <end position="20"/>
    </location>
</feature>
<accession>A0AA49GCY2</accession>